<dbReference type="EMBL" id="RCMK01000242">
    <property type="protein sequence ID" value="KAG2941636.1"/>
    <property type="molecule type" value="Genomic_DNA"/>
</dbReference>
<dbReference type="Proteomes" id="UP000735874">
    <property type="component" value="Unassembled WGS sequence"/>
</dbReference>
<evidence type="ECO:0000313" key="1">
    <source>
        <dbReference type="EMBL" id="KAG2863490.1"/>
    </source>
</evidence>
<comment type="caution">
    <text evidence="2">The sequence shown here is derived from an EMBL/GenBank/DDBJ whole genome shotgun (WGS) entry which is preliminary data.</text>
</comment>
<gene>
    <name evidence="1" type="ORF">PC113_g5404</name>
    <name evidence="2" type="ORF">PC117_g10137</name>
</gene>
<proteinExistence type="predicted"/>
<reference evidence="2" key="1">
    <citation type="submission" date="2018-10" db="EMBL/GenBank/DDBJ databases">
        <title>Effector identification in a new, highly contiguous assembly of the strawberry crown rot pathogen Phytophthora cactorum.</title>
        <authorList>
            <person name="Armitage A.D."/>
            <person name="Nellist C.F."/>
            <person name="Bates H."/>
            <person name="Vickerstaff R.J."/>
            <person name="Harrison R.J."/>
        </authorList>
    </citation>
    <scope>NUCLEOTIDE SEQUENCE</scope>
    <source>
        <strain evidence="1">15-7</strain>
        <strain evidence="2">4040</strain>
    </source>
</reference>
<protein>
    <recommendedName>
        <fullName evidence="4">HTH CENPB-type domain-containing protein</fullName>
    </recommendedName>
</protein>
<evidence type="ECO:0000313" key="2">
    <source>
        <dbReference type="EMBL" id="KAG2941636.1"/>
    </source>
</evidence>
<name>A0A8T1DLP1_9STRA</name>
<dbReference type="AlphaFoldDB" id="A0A8T1DLP1"/>
<dbReference type="Proteomes" id="UP000736787">
    <property type="component" value="Unassembled WGS sequence"/>
</dbReference>
<dbReference type="VEuPathDB" id="FungiDB:PC110_g16697"/>
<evidence type="ECO:0008006" key="4">
    <source>
        <dbReference type="Google" id="ProtNLM"/>
    </source>
</evidence>
<sequence>MGGWMRIEVKRALIKHNYERPGLSQRELAAWAKVQFKLKNAPAQTTVSDILKHAATIMDEAYGNGKRRKPLRVTSLRLEKCLWAWLQELEPLVKPLGKNPYDIDQLQAMKWSREIWDAMQKQRTIRNCFAHTGICFRGVNEESSGNRDESSVEDIINTSLVDCQITC</sequence>
<dbReference type="EMBL" id="RCMG01000103">
    <property type="protein sequence ID" value="KAG2863490.1"/>
    <property type="molecule type" value="Genomic_DNA"/>
</dbReference>
<evidence type="ECO:0000313" key="3">
    <source>
        <dbReference type="Proteomes" id="UP000736787"/>
    </source>
</evidence>
<dbReference type="Gene3D" id="1.10.10.60">
    <property type="entry name" value="Homeodomain-like"/>
    <property type="match status" value="1"/>
</dbReference>
<accession>A0A8T1DLP1</accession>
<organism evidence="2 3">
    <name type="scientific">Phytophthora cactorum</name>
    <dbReference type="NCBI Taxonomy" id="29920"/>
    <lineage>
        <taxon>Eukaryota</taxon>
        <taxon>Sar</taxon>
        <taxon>Stramenopiles</taxon>
        <taxon>Oomycota</taxon>
        <taxon>Peronosporomycetes</taxon>
        <taxon>Peronosporales</taxon>
        <taxon>Peronosporaceae</taxon>
        <taxon>Phytophthora</taxon>
    </lineage>
</organism>